<reference evidence="1" key="2">
    <citation type="submission" date="2015-02" db="UniProtKB">
        <authorList>
            <consortium name="EnsemblMetazoa"/>
        </authorList>
    </citation>
    <scope>IDENTIFICATION</scope>
</reference>
<reference evidence="2" key="1">
    <citation type="submission" date="2011-05" db="EMBL/GenBank/DDBJ databases">
        <authorList>
            <person name="Richards S.R."/>
            <person name="Qu J."/>
            <person name="Jiang H."/>
            <person name="Jhangiani S.N."/>
            <person name="Agravi P."/>
            <person name="Goodspeed R."/>
            <person name="Gross S."/>
            <person name="Mandapat C."/>
            <person name="Jackson L."/>
            <person name="Mathew T."/>
            <person name="Pu L."/>
            <person name="Thornton R."/>
            <person name="Saada N."/>
            <person name="Wilczek-Boney K.B."/>
            <person name="Lee S."/>
            <person name="Kovar C."/>
            <person name="Wu Y."/>
            <person name="Scherer S.E."/>
            <person name="Worley K.C."/>
            <person name="Muzny D.M."/>
            <person name="Gibbs R."/>
        </authorList>
    </citation>
    <scope>NUCLEOTIDE SEQUENCE</scope>
    <source>
        <strain evidence="2">Brora</strain>
    </source>
</reference>
<name>T1IHZ8_STRMM</name>
<dbReference type="Proteomes" id="UP000014500">
    <property type="component" value="Unassembled WGS sequence"/>
</dbReference>
<accession>T1IHZ8</accession>
<dbReference type="Gene3D" id="3.30.420.10">
    <property type="entry name" value="Ribonuclease H-like superfamily/Ribonuclease H"/>
    <property type="match status" value="1"/>
</dbReference>
<dbReference type="EMBL" id="AFFK01013957">
    <property type="status" value="NOT_ANNOTATED_CDS"/>
    <property type="molecule type" value="Genomic_DNA"/>
</dbReference>
<evidence type="ECO:0000313" key="2">
    <source>
        <dbReference type="Proteomes" id="UP000014500"/>
    </source>
</evidence>
<organism evidence="1 2">
    <name type="scientific">Strigamia maritima</name>
    <name type="common">European centipede</name>
    <name type="synonym">Geophilus maritimus</name>
    <dbReference type="NCBI Taxonomy" id="126957"/>
    <lineage>
        <taxon>Eukaryota</taxon>
        <taxon>Metazoa</taxon>
        <taxon>Ecdysozoa</taxon>
        <taxon>Arthropoda</taxon>
        <taxon>Myriapoda</taxon>
        <taxon>Chilopoda</taxon>
        <taxon>Pleurostigmophora</taxon>
        <taxon>Geophilomorpha</taxon>
        <taxon>Linotaeniidae</taxon>
        <taxon>Strigamia</taxon>
    </lineage>
</organism>
<evidence type="ECO:0000313" key="1">
    <source>
        <dbReference type="EnsemblMetazoa" id="SMAR000480-PA"/>
    </source>
</evidence>
<dbReference type="InterPro" id="IPR036397">
    <property type="entry name" value="RNaseH_sf"/>
</dbReference>
<sequence>MKKSCKTPLTQHHKTDRLAWAQNYMSWKDEWIEVLFSDEKKFNFDGPDRWTHYWHDLRKEPEPELLQKLITSMPDRSVRYTKQPAIQWYALTSRLRQPNESITTYVTALQLLADKASLDTRKDIDKAVLHQFIADITNHTLRMQLLVKSPLTLPEAVAEALGYEAVLSGTVALQGQPTSSYAVAPLTVEATPAPQVVERVVQYVVPAGASFDGFPLLLVMIVGTVRPERGFCRPFQRLSCKQWFGSRGAGRAQPVAC</sequence>
<proteinExistence type="predicted"/>
<keyword evidence="2" id="KW-1185">Reference proteome</keyword>
<dbReference type="AlphaFoldDB" id="T1IHZ8"/>
<protein>
    <submittedName>
        <fullName evidence="1">Uncharacterized protein</fullName>
    </submittedName>
</protein>
<dbReference type="HOGENOM" id="CLU_1083040_0_0_1"/>
<dbReference type="EnsemblMetazoa" id="SMAR000480-RA">
    <property type="protein sequence ID" value="SMAR000480-PA"/>
    <property type="gene ID" value="SMAR000480"/>
</dbReference>
<dbReference type="GO" id="GO:0003676">
    <property type="term" value="F:nucleic acid binding"/>
    <property type="evidence" value="ECO:0007669"/>
    <property type="project" value="InterPro"/>
</dbReference>